<evidence type="ECO:0000256" key="1">
    <source>
        <dbReference type="SAM" id="MobiDB-lite"/>
    </source>
</evidence>
<evidence type="ECO:0000313" key="3">
    <source>
        <dbReference type="Proteomes" id="UP000156308"/>
    </source>
</evidence>
<feature type="region of interest" description="Disordered" evidence="1">
    <location>
        <begin position="1"/>
        <end position="103"/>
    </location>
</feature>
<accession>A0A0U2JP70</accession>
<feature type="compositionally biased region" description="Low complexity" evidence="1">
    <location>
        <begin position="86"/>
        <end position="103"/>
    </location>
</feature>
<dbReference type="EMBL" id="KR075875">
    <property type="protein sequence ID" value="ALN36763.1"/>
    <property type="molecule type" value="Genomic_DNA"/>
</dbReference>
<organism evidence="2 3">
    <name type="scientific">Ranavirus ambystoma1</name>
    <dbReference type="NCBI Taxonomy" id="265294"/>
    <lineage>
        <taxon>Viruses</taxon>
        <taxon>Varidnaviria</taxon>
        <taxon>Bamfordvirae</taxon>
        <taxon>Nucleocytoviricota</taxon>
        <taxon>Megaviricetes</taxon>
        <taxon>Pimascovirales</taxon>
        <taxon>Pimascovirales incertae sedis</taxon>
        <taxon>Iridoviridae</taxon>
        <taxon>Alphairidovirinae</taxon>
        <taxon>Ranavirus</taxon>
    </lineage>
</organism>
<reference evidence="2 3" key="1">
    <citation type="journal article" date="2015" name="G3 (Bethesda)">
        <title>Comparative Genomics of an Emerging Amphibian Virus.</title>
        <authorList>
            <person name="Epstein B."/>
            <person name="Storfer A."/>
        </authorList>
    </citation>
    <scope>NUCLEOTIDE SEQUENCE [LARGE SCALE GENOMIC DNA]</scope>
    <source>
        <strain evidence="2">TSMB</strain>
    </source>
</reference>
<proteinExistence type="predicted"/>
<gene>
    <name evidence="2" type="ORF">67R</name>
</gene>
<evidence type="ECO:0000313" key="2">
    <source>
        <dbReference type="EMBL" id="ALN36763.1"/>
    </source>
</evidence>
<protein>
    <submittedName>
        <fullName evidence="2">Uncharacterized protein</fullName>
    </submittedName>
</protein>
<sequence>MASLRCVADQPQRILSESIGEIESPNGTSQSPNGTSQSPNGTSQSPNGTLQSPNGTSQSPGKSGSGKRDPRTSGCLRGTSPKSTAGSPLGPLCLCPPESLSSP</sequence>
<dbReference type="Proteomes" id="UP000156308">
    <property type="component" value="Segment"/>
</dbReference>
<name>A0A0U2JP70_9VIRU</name>
<feature type="compositionally biased region" description="Polar residues" evidence="1">
    <location>
        <begin position="25"/>
        <end position="62"/>
    </location>
</feature>